<evidence type="ECO:0000313" key="2">
    <source>
        <dbReference type="EMBL" id="HIZ71949.1"/>
    </source>
</evidence>
<comment type="caution">
    <text evidence="2">The sequence shown here is derived from an EMBL/GenBank/DDBJ whole genome shotgun (WGS) entry which is preliminary data.</text>
</comment>
<dbReference type="AlphaFoldDB" id="A0A9D2JZT4"/>
<feature type="transmembrane region" description="Helical" evidence="1">
    <location>
        <begin position="697"/>
        <end position="719"/>
    </location>
</feature>
<keyword evidence="1" id="KW-0812">Transmembrane</keyword>
<name>A0A9D2JZT4_9FIRM</name>
<organism evidence="2 3">
    <name type="scientific">Candidatus Gallimonas intestinavium</name>
    <dbReference type="NCBI Taxonomy" id="2838603"/>
    <lineage>
        <taxon>Bacteria</taxon>
        <taxon>Bacillati</taxon>
        <taxon>Bacillota</taxon>
        <taxon>Clostridia</taxon>
        <taxon>Candidatus Gallimonas</taxon>
    </lineage>
</organism>
<dbReference type="SUPFAM" id="SSF53300">
    <property type="entry name" value="vWA-like"/>
    <property type="match status" value="1"/>
</dbReference>
<protein>
    <recommendedName>
        <fullName evidence="4">VWFA domain-containing protein</fullName>
    </recommendedName>
</protein>
<evidence type="ECO:0000313" key="3">
    <source>
        <dbReference type="Proteomes" id="UP000824102"/>
    </source>
</evidence>
<accession>A0A9D2JZT4</accession>
<gene>
    <name evidence="2" type="ORF">H9964_00025</name>
</gene>
<dbReference type="EMBL" id="DXBB01000002">
    <property type="protein sequence ID" value="HIZ71949.1"/>
    <property type="molecule type" value="Genomic_DNA"/>
</dbReference>
<evidence type="ECO:0000256" key="1">
    <source>
        <dbReference type="SAM" id="Phobius"/>
    </source>
</evidence>
<reference evidence="2" key="1">
    <citation type="journal article" date="2021" name="PeerJ">
        <title>Extensive microbial diversity within the chicken gut microbiome revealed by metagenomics and culture.</title>
        <authorList>
            <person name="Gilroy R."/>
            <person name="Ravi A."/>
            <person name="Getino M."/>
            <person name="Pursley I."/>
            <person name="Horton D.L."/>
            <person name="Alikhan N.F."/>
            <person name="Baker D."/>
            <person name="Gharbi K."/>
            <person name="Hall N."/>
            <person name="Watson M."/>
            <person name="Adriaenssens E.M."/>
            <person name="Foster-Nyarko E."/>
            <person name="Jarju S."/>
            <person name="Secka A."/>
            <person name="Antonio M."/>
            <person name="Oren A."/>
            <person name="Chaudhuri R.R."/>
            <person name="La Ragione R."/>
            <person name="Hildebrand F."/>
            <person name="Pallen M.J."/>
        </authorList>
    </citation>
    <scope>NUCLEOTIDE SEQUENCE</scope>
    <source>
        <strain evidence="2">ChiW7-2402</strain>
    </source>
</reference>
<keyword evidence="1" id="KW-1133">Transmembrane helix</keyword>
<reference evidence="2" key="2">
    <citation type="submission" date="2021-04" db="EMBL/GenBank/DDBJ databases">
        <authorList>
            <person name="Gilroy R."/>
        </authorList>
    </citation>
    <scope>NUCLEOTIDE SEQUENCE</scope>
    <source>
        <strain evidence="2">ChiW7-2402</strain>
    </source>
</reference>
<sequence length="910" mass="98191">MRRSGIDHTLLKKLSAAVMAIALLLFAAALLIPGARLTASAESLYIRKIVSVVYDDSGSMLGEKNAYANYAMQAFCGMLNAEDTLYITYMNASKDSSAEDGFRAEKVDLSAGGIQNSIDAIRRHGANGGTPFESVESAYNLLKREQDADNNPNTQYWLVVITDGSFSGQSKEDLDRKFTEYAEGTMPNGTHPQITFLGIDSAIAPDEDENRGIYTYTAQNAAGITDAMNDMADRISGRTRLSSDSIRQVSSDTIEVSSIIPLLNIVLFTQGTDAAVTSASYSGGSTLPIVRSASLRSSEGLSGDPLVGGTFLVGDSRQTIGSGSYRITFSGPVSLDEIVVLFEPALEMRMTIGINGREITDLSVLDDTVKGDKLSVSCKVYERGTDTVIAPDLLPPGTLFEIAVYENGTLAGQVTDSGMQFSDFELDAVETQIRASVTIEGFRPIEVSASFQPLEEPRIAYTVSESFGGGSSVHIDDIGSGALSIRFTVYADGVPVTDPDVVRSLSPVITAAPEGCTGTVSYADDGTIVYEPTQAAAPDGAVDSFGVEVTCTLINGASASETFTVFLVKYEIFPTDAVGQVKKTGFYQNDTGVSFYVTRDGVRLDKAAIENEIAVSLNKAHSSLLLNTSVSADGTVTVVPYSDEEHVVNFGSWWGNWVYYFLLSGSDVVVTLDTPYGSADAVIDVVGESASYQLLNVYLPLLVELAIAVFLAVWIFLIVQKPRFPKGAKLYKFTVRWNGDSKTISGGACEELDAYNWVWSCGRWKFKRELDAVSGGIPFCAARGGEIEYRGGGTLYRINRIRVSNVNSLSGVTENDKKAVNMYIHCSGSGKLTATFNDPAYRQGNTASAAGRGRRENGLRPCLKAKLFYILLDENSFRNTHQGAVIENGTLYIWTVERKEEKNKNRFGGK</sequence>
<evidence type="ECO:0008006" key="4">
    <source>
        <dbReference type="Google" id="ProtNLM"/>
    </source>
</evidence>
<dbReference type="Gene3D" id="3.40.50.410">
    <property type="entry name" value="von Willebrand factor, type A domain"/>
    <property type="match status" value="1"/>
</dbReference>
<dbReference type="InterPro" id="IPR036465">
    <property type="entry name" value="vWFA_dom_sf"/>
</dbReference>
<keyword evidence="1" id="KW-0472">Membrane</keyword>
<dbReference type="Proteomes" id="UP000824102">
    <property type="component" value="Unassembled WGS sequence"/>
</dbReference>
<proteinExistence type="predicted"/>